<feature type="compositionally biased region" description="Basic and acidic residues" evidence="8">
    <location>
        <begin position="381"/>
        <end position="398"/>
    </location>
</feature>
<evidence type="ECO:0000256" key="2">
    <source>
        <dbReference type="ARBA" id="ARBA00004496"/>
    </source>
</evidence>
<dbReference type="InterPro" id="IPR035979">
    <property type="entry name" value="RBD_domain_sf"/>
</dbReference>
<dbReference type="Proteomes" id="UP000228934">
    <property type="component" value="Unassembled WGS sequence"/>
</dbReference>
<keyword evidence="5" id="KW-0694">RNA-binding</keyword>
<feature type="compositionally biased region" description="Basic and acidic residues" evidence="8">
    <location>
        <begin position="359"/>
        <end position="374"/>
    </location>
</feature>
<dbReference type="AlphaFoldDB" id="A0A2G9SFG6"/>
<dbReference type="EMBL" id="KV924795">
    <property type="protein sequence ID" value="PIO38171.1"/>
    <property type="molecule type" value="Genomic_DNA"/>
</dbReference>
<reference evidence="11" key="1">
    <citation type="journal article" date="2017" name="Nat. Commun.">
        <title>The North American bullfrog draft genome provides insight into hormonal regulation of long noncoding RNA.</title>
        <authorList>
            <person name="Hammond S.A."/>
            <person name="Warren R.L."/>
            <person name="Vandervalk B.P."/>
            <person name="Kucuk E."/>
            <person name="Khan H."/>
            <person name="Gibb E.A."/>
            <person name="Pandoh P."/>
            <person name="Kirk H."/>
            <person name="Zhao Y."/>
            <person name="Jones M."/>
            <person name="Mungall A.J."/>
            <person name="Coope R."/>
            <person name="Pleasance S."/>
            <person name="Moore R.A."/>
            <person name="Holt R.A."/>
            <person name="Round J.M."/>
            <person name="Ohora S."/>
            <person name="Walle B.V."/>
            <person name="Veldhoen N."/>
            <person name="Helbing C.C."/>
            <person name="Birol I."/>
        </authorList>
    </citation>
    <scope>NUCLEOTIDE SEQUENCE [LARGE SCALE GENOMIC DNA]</scope>
</reference>
<protein>
    <recommendedName>
        <fullName evidence="9">UPF3 domain-containing protein</fullName>
    </recommendedName>
</protein>
<dbReference type="GO" id="GO:0005730">
    <property type="term" value="C:nucleolus"/>
    <property type="evidence" value="ECO:0007669"/>
    <property type="project" value="TreeGrafter"/>
</dbReference>
<comment type="subcellular location">
    <subcellularLocation>
        <location evidence="2">Cytoplasm</location>
    </subcellularLocation>
    <subcellularLocation>
        <location evidence="1">Nucleus</location>
    </subcellularLocation>
</comment>
<keyword evidence="11" id="KW-1185">Reference proteome</keyword>
<dbReference type="GO" id="GO:0003729">
    <property type="term" value="F:mRNA binding"/>
    <property type="evidence" value="ECO:0007669"/>
    <property type="project" value="TreeGrafter"/>
</dbReference>
<keyword evidence="6" id="KW-0866">Nonsense-mediated mRNA decay</keyword>
<dbReference type="PANTHER" id="PTHR13112">
    <property type="entry name" value="UPF3 REGULATOR OF NONSENSE TRANSCRIPTS-LIKE PROTEIN"/>
    <property type="match status" value="1"/>
</dbReference>
<feature type="compositionally biased region" description="Basic and acidic residues" evidence="8">
    <location>
        <begin position="439"/>
        <end position="456"/>
    </location>
</feature>
<keyword evidence="4" id="KW-0963">Cytoplasm</keyword>
<evidence type="ECO:0000256" key="8">
    <source>
        <dbReference type="SAM" id="MobiDB-lite"/>
    </source>
</evidence>
<feature type="compositionally biased region" description="Polar residues" evidence="8">
    <location>
        <begin position="1"/>
        <end position="21"/>
    </location>
</feature>
<evidence type="ECO:0000256" key="7">
    <source>
        <dbReference type="ARBA" id="ARBA00023242"/>
    </source>
</evidence>
<accession>A0A2G9SFG6</accession>
<dbReference type="CDD" id="cd12728">
    <property type="entry name" value="RRM_like_Smg4_UPF3B"/>
    <property type="match status" value="1"/>
</dbReference>
<evidence type="ECO:0000313" key="11">
    <source>
        <dbReference type="Proteomes" id="UP000228934"/>
    </source>
</evidence>
<dbReference type="SUPFAM" id="SSF54928">
    <property type="entry name" value="RNA-binding domain, RBD"/>
    <property type="match status" value="1"/>
</dbReference>
<dbReference type="InterPro" id="IPR005120">
    <property type="entry name" value="UPF3_dom"/>
</dbReference>
<feature type="region of interest" description="Disordered" evidence="8">
    <location>
        <begin position="1"/>
        <end position="54"/>
    </location>
</feature>
<dbReference type="Gene3D" id="3.30.70.330">
    <property type="match status" value="1"/>
</dbReference>
<feature type="region of interest" description="Disordered" evidence="8">
    <location>
        <begin position="198"/>
        <end position="346"/>
    </location>
</feature>
<organism evidence="10 11">
    <name type="scientific">Aquarana catesbeiana</name>
    <name type="common">American bullfrog</name>
    <name type="synonym">Rana catesbeiana</name>
    <dbReference type="NCBI Taxonomy" id="8400"/>
    <lineage>
        <taxon>Eukaryota</taxon>
        <taxon>Metazoa</taxon>
        <taxon>Chordata</taxon>
        <taxon>Craniata</taxon>
        <taxon>Vertebrata</taxon>
        <taxon>Euteleostomi</taxon>
        <taxon>Amphibia</taxon>
        <taxon>Batrachia</taxon>
        <taxon>Anura</taxon>
        <taxon>Neobatrachia</taxon>
        <taxon>Ranoidea</taxon>
        <taxon>Ranidae</taxon>
        <taxon>Aquarana</taxon>
    </lineage>
</organism>
<evidence type="ECO:0000256" key="1">
    <source>
        <dbReference type="ARBA" id="ARBA00004123"/>
    </source>
</evidence>
<dbReference type="InterPro" id="IPR039722">
    <property type="entry name" value="Upf3"/>
</dbReference>
<proteinExistence type="inferred from homology"/>
<dbReference type="Pfam" id="PF03467">
    <property type="entry name" value="Smg4_UPF3"/>
    <property type="match status" value="1"/>
</dbReference>
<feature type="compositionally biased region" description="Polar residues" evidence="8">
    <location>
        <begin position="426"/>
        <end position="438"/>
    </location>
</feature>
<evidence type="ECO:0000313" key="10">
    <source>
        <dbReference type="EMBL" id="PIO38171.1"/>
    </source>
</evidence>
<feature type="compositionally biased region" description="Basic and acidic residues" evidence="8">
    <location>
        <begin position="22"/>
        <end position="54"/>
    </location>
</feature>
<evidence type="ECO:0000259" key="9">
    <source>
        <dbReference type="Pfam" id="PF03467"/>
    </source>
</evidence>
<gene>
    <name evidence="10" type="ORF">AB205_0021670</name>
</gene>
<evidence type="ECO:0000256" key="4">
    <source>
        <dbReference type="ARBA" id="ARBA00022490"/>
    </source>
</evidence>
<dbReference type="GO" id="GO:0000184">
    <property type="term" value="P:nuclear-transcribed mRNA catabolic process, nonsense-mediated decay"/>
    <property type="evidence" value="ECO:0007669"/>
    <property type="project" value="UniProtKB-KW"/>
</dbReference>
<evidence type="ECO:0000256" key="3">
    <source>
        <dbReference type="ARBA" id="ARBA00005991"/>
    </source>
</evidence>
<dbReference type="GO" id="GO:0045727">
    <property type="term" value="P:positive regulation of translation"/>
    <property type="evidence" value="ECO:0007669"/>
    <property type="project" value="TreeGrafter"/>
</dbReference>
<dbReference type="GO" id="GO:0032991">
    <property type="term" value="C:protein-containing complex"/>
    <property type="evidence" value="ECO:0007669"/>
    <property type="project" value="UniProtKB-ARBA"/>
</dbReference>
<dbReference type="OrthoDB" id="18087at2759"/>
<feature type="domain" description="UPF3" evidence="9">
    <location>
        <begin position="58"/>
        <end position="213"/>
    </location>
</feature>
<dbReference type="FunFam" id="3.30.70.330:FF:000067">
    <property type="entry name" value="regulator of nonsense transcripts 3A isoform X2"/>
    <property type="match status" value="1"/>
</dbReference>
<feature type="region of interest" description="Disordered" evidence="8">
    <location>
        <begin position="359"/>
        <end position="456"/>
    </location>
</feature>
<evidence type="ECO:0000256" key="6">
    <source>
        <dbReference type="ARBA" id="ARBA00023161"/>
    </source>
</evidence>
<comment type="similarity">
    <text evidence="3">Belongs to the RENT3 family.</text>
</comment>
<sequence>MCNGNDVSSPPSCYTPHSSIRTMKEDKENTKPKERRGELSGLEDGDKPERVKEKKEVMSKVVIRRLPPSLTKEQLEEHLQPLPDHDYFEFFANDSSLFPHMYSRAYINFKSQEDIMLFRDRFDGYVFIDHRGQEYTAVVEFAPFQKVAKKKNKKKDSKTGTIEEVGAYALQLPSITKPNSNTILHTFFQRLRDEKREERRRRELERKRQREEERRKWKEDERRKRKDAEKQKKYEKTPDKELERSKDEPKIKLLRKPEKDDEQDSEKKFKAKKTEKETGREDRSSAVKRLDGDHAEKTKRCENEYVKDYREKDYRDKDFEQERRARREKEKHQYEEERRKQRDRYEKDRCFRRREDDYRKEREAVRERTRKDTSESQQATEKNERQSREEKKEDAAKRDRIRNKVSLCLDRPAMQLYQPGARSRSRLTQCDKSPAKSSDLSEKKPEGETSDQCKGE</sequence>
<dbReference type="GO" id="GO:0005737">
    <property type="term" value="C:cytoplasm"/>
    <property type="evidence" value="ECO:0007669"/>
    <property type="project" value="UniProtKB-SubCell"/>
</dbReference>
<dbReference type="InterPro" id="IPR012677">
    <property type="entry name" value="Nucleotide-bd_a/b_plait_sf"/>
</dbReference>
<dbReference type="PANTHER" id="PTHR13112:SF1">
    <property type="entry name" value="REGULATOR OF NONSENSE TRANSCRIPTS 3B"/>
    <property type="match status" value="1"/>
</dbReference>
<name>A0A2G9SFG6_AQUCT</name>
<evidence type="ECO:0000256" key="5">
    <source>
        <dbReference type="ARBA" id="ARBA00022884"/>
    </source>
</evidence>
<keyword evidence="7" id="KW-0539">Nucleus</keyword>
<dbReference type="InterPro" id="IPR034979">
    <property type="entry name" value="UPF3B_RRM-like"/>
</dbReference>